<proteinExistence type="predicted"/>
<dbReference type="HOGENOM" id="CLU_027357_0_0_1"/>
<evidence type="ECO:0000313" key="3">
    <source>
        <dbReference type="Proteomes" id="UP000027222"/>
    </source>
</evidence>
<feature type="transmembrane region" description="Helical" evidence="1">
    <location>
        <begin position="26"/>
        <end position="50"/>
    </location>
</feature>
<protein>
    <recommendedName>
        <fullName evidence="4">F-box domain-containing protein</fullName>
    </recommendedName>
</protein>
<dbReference type="EMBL" id="KL142383">
    <property type="protein sequence ID" value="KDR74382.1"/>
    <property type="molecule type" value="Genomic_DNA"/>
</dbReference>
<keyword evidence="3" id="KW-1185">Reference proteome</keyword>
<dbReference type="OrthoDB" id="2635672at2759"/>
<evidence type="ECO:0008006" key="4">
    <source>
        <dbReference type="Google" id="ProtNLM"/>
    </source>
</evidence>
<gene>
    <name evidence="2" type="ORF">GALMADRAFT_581559</name>
</gene>
<dbReference type="Proteomes" id="UP000027222">
    <property type="component" value="Unassembled WGS sequence"/>
</dbReference>
<name>A0A067SWF4_GALM3</name>
<dbReference type="SUPFAM" id="SSF81383">
    <property type="entry name" value="F-box domain"/>
    <property type="match status" value="1"/>
</dbReference>
<keyword evidence="1" id="KW-1133">Transmembrane helix</keyword>
<reference evidence="3" key="1">
    <citation type="journal article" date="2014" name="Proc. Natl. Acad. Sci. U.S.A.">
        <title>Extensive sampling of basidiomycete genomes demonstrates inadequacy of the white-rot/brown-rot paradigm for wood decay fungi.</title>
        <authorList>
            <person name="Riley R."/>
            <person name="Salamov A.A."/>
            <person name="Brown D.W."/>
            <person name="Nagy L.G."/>
            <person name="Floudas D."/>
            <person name="Held B.W."/>
            <person name="Levasseur A."/>
            <person name="Lombard V."/>
            <person name="Morin E."/>
            <person name="Otillar R."/>
            <person name="Lindquist E.A."/>
            <person name="Sun H."/>
            <person name="LaButti K.M."/>
            <person name="Schmutz J."/>
            <person name="Jabbour D."/>
            <person name="Luo H."/>
            <person name="Baker S.E."/>
            <person name="Pisabarro A.G."/>
            <person name="Walton J.D."/>
            <person name="Blanchette R.A."/>
            <person name="Henrissat B."/>
            <person name="Martin F."/>
            <person name="Cullen D."/>
            <person name="Hibbett D.S."/>
            <person name="Grigoriev I.V."/>
        </authorList>
    </citation>
    <scope>NUCLEOTIDE SEQUENCE [LARGE SCALE GENOMIC DNA]</scope>
    <source>
        <strain evidence="3">CBS 339.88</strain>
    </source>
</reference>
<keyword evidence="1" id="KW-0472">Membrane</keyword>
<evidence type="ECO:0000313" key="2">
    <source>
        <dbReference type="EMBL" id="KDR74382.1"/>
    </source>
</evidence>
<evidence type="ECO:0000256" key="1">
    <source>
        <dbReference type="SAM" id="Phobius"/>
    </source>
</evidence>
<dbReference type="InterPro" id="IPR036047">
    <property type="entry name" value="F-box-like_dom_sf"/>
</dbReference>
<organism evidence="2 3">
    <name type="scientific">Galerina marginata (strain CBS 339.88)</name>
    <dbReference type="NCBI Taxonomy" id="685588"/>
    <lineage>
        <taxon>Eukaryota</taxon>
        <taxon>Fungi</taxon>
        <taxon>Dikarya</taxon>
        <taxon>Basidiomycota</taxon>
        <taxon>Agaricomycotina</taxon>
        <taxon>Agaricomycetes</taxon>
        <taxon>Agaricomycetidae</taxon>
        <taxon>Agaricales</taxon>
        <taxon>Agaricineae</taxon>
        <taxon>Strophariaceae</taxon>
        <taxon>Galerina</taxon>
    </lineage>
</organism>
<sequence>MTKRREVVRHENGSEKVAKPPMHAPFLLLPAELIFLILASCSNAMLVALAQTCKTFNTIALQLFFERGKGKFRTPVEGTLTTFRAPAEMLDATRAALFVKRLPSVKWSFEAGCECAIFKSECQEDPACPFRPSESRTSADIANMLRRAGPLWHTFDEIANLRAIFGRIQKSGWVSLDFSWVDRWLDSLERTHPQLWSSAVHPDMWNVLVDLLDKIVGSGCYRLLIGDGKALSRLLPGKDAKEKDVAVTTPSKIKWKHLNLQSLSVYSEILLRPPFSDWLLSLLTSTACSRSLTHLSFLSNMASLPSSLLVSLNLPKLRRFAMHAPPATLITSNQEGAFANFGDMSAFLAAHSHSLMEVSLDGIEQPPPQMPMDTTTVSSSDFSEPVFPKLESFTAHPAYVAWLFYFSVRSQSEMTLGSLTTVKIKSDNCSYDNPSKEQHFDYTLFDKAFEALVSWQNSYRSVNKVYETLSRSKNKNSEPRRAIELSLEFVCQHGIDKWFASHLPPTQKQAPNLGMKSHSPAPSILTQLTGINTLILSFSGHFPANLSEETVNIFPDWLALFSNASNLSRQSQHGVNGSAPEIAPGTSRRLRKVEIVEFEGDKDEFIKEIAKKCTALKWVQVGGKRNNPKVNLDELRARVRTENDNNPDVV</sequence>
<accession>A0A067SWF4</accession>
<keyword evidence="1" id="KW-0812">Transmembrane</keyword>
<dbReference type="AlphaFoldDB" id="A0A067SWF4"/>